<dbReference type="GO" id="GO:0005737">
    <property type="term" value="C:cytoplasm"/>
    <property type="evidence" value="ECO:0007669"/>
    <property type="project" value="UniProtKB-SubCell"/>
</dbReference>
<keyword evidence="10" id="KW-0539">Nucleus</keyword>
<accession>A0A6J8ATG7</accession>
<evidence type="ECO:0000256" key="5">
    <source>
        <dbReference type="ARBA" id="ARBA00015519"/>
    </source>
</evidence>
<evidence type="ECO:0000256" key="1">
    <source>
        <dbReference type="ARBA" id="ARBA00001968"/>
    </source>
</evidence>
<evidence type="ECO:0000259" key="13">
    <source>
        <dbReference type="Pfam" id="PF13359"/>
    </source>
</evidence>
<dbReference type="OrthoDB" id="6147640at2759"/>
<comment type="similarity">
    <text evidence="4">Belongs to the HARBI1 family.</text>
</comment>
<dbReference type="GO" id="GO:0046872">
    <property type="term" value="F:metal ion binding"/>
    <property type="evidence" value="ECO:0007669"/>
    <property type="project" value="UniProtKB-KW"/>
</dbReference>
<dbReference type="PANTHER" id="PTHR22930:SF85">
    <property type="entry name" value="GH03217P-RELATED"/>
    <property type="match status" value="1"/>
</dbReference>
<evidence type="ECO:0000256" key="8">
    <source>
        <dbReference type="ARBA" id="ARBA00022723"/>
    </source>
</evidence>
<reference evidence="14 15" key="1">
    <citation type="submission" date="2020-06" db="EMBL/GenBank/DDBJ databases">
        <authorList>
            <person name="Li R."/>
            <person name="Bekaert M."/>
        </authorList>
    </citation>
    <scope>NUCLEOTIDE SEQUENCE [LARGE SCALE GENOMIC DNA]</scope>
    <source>
        <strain evidence="15">wild</strain>
    </source>
</reference>
<dbReference type="Pfam" id="PF13359">
    <property type="entry name" value="DDE_Tnp_4"/>
    <property type="match status" value="1"/>
</dbReference>
<evidence type="ECO:0000256" key="6">
    <source>
        <dbReference type="ARBA" id="ARBA00022490"/>
    </source>
</evidence>
<evidence type="ECO:0000313" key="14">
    <source>
        <dbReference type="EMBL" id="CAC5371681.1"/>
    </source>
</evidence>
<keyword evidence="15" id="KW-1185">Reference proteome</keyword>
<evidence type="ECO:0000256" key="9">
    <source>
        <dbReference type="ARBA" id="ARBA00022801"/>
    </source>
</evidence>
<protein>
    <recommendedName>
        <fullName evidence="5">Putative nuclease HARBI1</fullName>
    </recommendedName>
    <alternativeName>
        <fullName evidence="11">Harbinger transposase-derived nuclease</fullName>
    </alternativeName>
</protein>
<comment type="subcellular location">
    <subcellularLocation>
        <location evidence="3">Cytoplasm</location>
    </subcellularLocation>
    <subcellularLocation>
        <location evidence="2">Nucleus</location>
    </subcellularLocation>
</comment>
<keyword evidence="6" id="KW-0963">Cytoplasm</keyword>
<proteinExistence type="inferred from homology"/>
<evidence type="ECO:0000256" key="7">
    <source>
        <dbReference type="ARBA" id="ARBA00022722"/>
    </source>
</evidence>
<dbReference type="InterPro" id="IPR026103">
    <property type="entry name" value="HARBI1_animal"/>
</dbReference>
<gene>
    <name evidence="14" type="ORF">MCOR_10052</name>
</gene>
<feature type="domain" description="DDE Tnp4" evidence="13">
    <location>
        <begin position="47"/>
        <end position="199"/>
    </location>
</feature>
<organism evidence="14 15">
    <name type="scientific">Mytilus coruscus</name>
    <name type="common">Sea mussel</name>
    <dbReference type="NCBI Taxonomy" id="42192"/>
    <lineage>
        <taxon>Eukaryota</taxon>
        <taxon>Metazoa</taxon>
        <taxon>Spiralia</taxon>
        <taxon>Lophotrochozoa</taxon>
        <taxon>Mollusca</taxon>
        <taxon>Bivalvia</taxon>
        <taxon>Autobranchia</taxon>
        <taxon>Pteriomorphia</taxon>
        <taxon>Mytilida</taxon>
        <taxon>Mytiloidea</taxon>
        <taxon>Mytilidae</taxon>
        <taxon>Mytilinae</taxon>
        <taxon>Mytilus</taxon>
    </lineage>
</organism>
<dbReference type="GO" id="GO:0004518">
    <property type="term" value="F:nuclease activity"/>
    <property type="evidence" value="ECO:0007669"/>
    <property type="project" value="UniProtKB-KW"/>
</dbReference>
<evidence type="ECO:0000256" key="3">
    <source>
        <dbReference type="ARBA" id="ARBA00004496"/>
    </source>
</evidence>
<sequence>MATAEDDLDKEDITLLSLLCIDNFIDSSSSSSDETSGDSMPGVVGAIDGTHIAIPGPNQHHENYINRKGFHSIVAQVVCDHEMTFMSVNTGWPGSVHDARVFRNSKIGKRIINKTILPDEFHLVGDAAYPLSQNLMTPFKDFGTLTREQQRYSFVQSSTRMVVERSIGQLKGRFRKLKMLDCALPKSTDSVTFCCILHNICITEGDILNDEEIIMDDHVNNGPGLQGIVESGNQKRNNLVILFKIHKYNDKILIFFN</sequence>
<keyword evidence="9" id="KW-0378">Hydrolase</keyword>
<name>A0A6J8ATG7_MYTCO</name>
<dbReference type="AlphaFoldDB" id="A0A6J8ATG7"/>
<comment type="function">
    <text evidence="12">Transposase-derived protein that may have nuclease activity. Does not have transposase activity.</text>
</comment>
<evidence type="ECO:0000256" key="4">
    <source>
        <dbReference type="ARBA" id="ARBA00006958"/>
    </source>
</evidence>
<evidence type="ECO:0000256" key="11">
    <source>
        <dbReference type="ARBA" id="ARBA00030126"/>
    </source>
</evidence>
<dbReference type="GO" id="GO:0005634">
    <property type="term" value="C:nucleus"/>
    <property type="evidence" value="ECO:0007669"/>
    <property type="project" value="UniProtKB-SubCell"/>
</dbReference>
<evidence type="ECO:0000256" key="12">
    <source>
        <dbReference type="ARBA" id="ARBA00045850"/>
    </source>
</evidence>
<dbReference type="GO" id="GO:0016787">
    <property type="term" value="F:hydrolase activity"/>
    <property type="evidence" value="ECO:0007669"/>
    <property type="project" value="UniProtKB-KW"/>
</dbReference>
<comment type="cofactor">
    <cofactor evidence="1">
        <name>a divalent metal cation</name>
        <dbReference type="ChEBI" id="CHEBI:60240"/>
    </cofactor>
</comment>
<evidence type="ECO:0000256" key="10">
    <source>
        <dbReference type="ARBA" id="ARBA00023242"/>
    </source>
</evidence>
<dbReference type="InterPro" id="IPR027806">
    <property type="entry name" value="HARBI1_dom"/>
</dbReference>
<dbReference type="PRINTS" id="PR02086">
    <property type="entry name" value="PUTNUCHARBI1"/>
</dbReference>
<evidence type="ECO:0000256" key="2">
    <source>
        <dbReference type="ARBA" id="ARBA00004123"/>
    </source>
</evidence>
<keyword evidence="7" id="KW-0540">Nuclease</keyword>
<dbReference type="Proteomes" id="UP000507470">
    <property type="component" value="Unassembled WGS sequence"/>
</dbReference>
<keyword evidence="8" id="KW-0479">Metal-binding</keyword>
<dbReference type="PANTHER" id="PTHR22930">
    <property type="match status" value="1"/>
</dbReference>
<dbReference type="InterPro" id="IPR045249">
    <property type="entry name" value="HARBI1-like"/>
</dbReference>
<dbReference type="EMBL" id="CACVKT020001788">
    <property type="protein sequence ID" value="CAC5371681.1"/>
    <property type="molecule type" value="Genomic_DNA"/>
</dbReference>
<evidence type="ECO:0000313" key="15">
    <source>
        <dbReference type="Proteomes" id="UP000507470"/>
    </source>
</evidence>